<evidence type="ECO:0000256" key="2">
    <source>
        <dbReference type="ARBA" id="ARBA00023125"/>
    </source>
</evidence>
<gene>
    <name evidence="5" type="ORF">V2K49_08180</name>
</gene>
<dbReference type="Proteomes" id="UP001354649">
    <property type="component" value="Unassembled WGS sequence"/>
</dbReference>
<name>A0ABD5J478_9ACTN</name>
<accession>A0ABD5J478</accession>
<feature type="domain" description="HTH araC/xylS-type" evidence="4">
    <location>
        <begin position="145"/>
        <end position="243"/>
    </location>
</feature>
<reference evidence="5 6" key="1">
    <citation type="submission" date="2023-11" db="EMBL/GenBank/DDBJ databases">
        <title>30 novel species of actinomycetes from the DSMZ collection.</title>
        <authorList>
            <person name="Nouioui I."/>
        </authorList>
    </citation>
    <scope>NUCLEOTIDE SEQUENCE [LARGE SCALE GENOMIC DNA]</scope>
    <source>
        <strain evidence="5 6">DSM 41602</strain>
    </source>
</reference>
<dbReference type="GO" id="GO:0003677">
    <property type="term" value="F:DNA binding"/>
    <property type="evidence" value="ECO:0007669"/>
    <property type="project" value="UniProtKB-KW"/>
</dbReference>
<keyword evidence="3" id="KW-0804">Transcription</keyword>
<evidence type="ECO:0000256" key="3">
    <source>
        <dbReference type="ARBA" id="ARBA00023163"/>
    </source>
</evidence>
<keyword evidence="1" id="KW-0805">Transcription regulation</keyword>
<proteinExistence type="predicted"/>
<dbReference type="AlphaFoldDB" id="A0ABD5J478"/>
<keyword evidence="2" id="KW-0238">DNA-binding</keyword>
<comment type="caution">
    <text evidence="5">The sequence shown here is derived from an EMBL/GenBank/DDBJ whole genome shotgun (WGS) entry which is preliminary data.</text>
</comment>
<evidence type="ECO:0000256" key="1">
    <source>
        <dbReference type="ARBA" id="ARBA00023015"/>
    </source>
</evidence>
<sequence>MTVPPTRAWTLERNDRRLHFASGRAATMFAESGAFRVRPHRHPAWKIVLALGGGVEVGYGGNRTVAAVGAIVPPQLAHTCAVSSAYVALFLDPWELALGTGPTHLNETATHRVLAALDHPGPDADLDAARAELATLAGAGAPLDSRVAHAVREITRPGSTATIGAVAAQVGLSQPRLRTLVRDWVGIPLPRLRQWAMLRTAMTALPAESAAAAAAFAGFADQAHLTRTARTLAGRTPSEILRPGACGAPA</sequence>
<protein>
    <submittedName>
        <fullName evidence="5">Helix-turn-helix domain-containing protein</fullName>
    </submittedName>
</protein>
<dbReference type="PROSITE" id="PS01124">
    <property type="entry name" value="HTH_ARAC_FAMILY_2"/>
    <property type="match status" value="1"/>
</dbReference>
<organism evidence="5 6">
    <name type="scientific">Streptomyces antimycoticus</name>
    <dbReference type="NCBI Taxonomy" id="68175"/>
    <lineage>
        <taxon>Bacteria</taxon>
        <taxon>Bacillati</taxon>
        <taxon>Actinomycetota</taxon>
        <taxon>Actinomycetes</taxon>
        <taxon>Kitasatosporales</taxon>
        <taxon>Streptomycetaceae</taxon>
        <taxon>Streptomyces</taxon>
        <taxon>Streptomyces violaceusniger group</taxon>
    </lineage>
</organism>
<dbReference type="PROSITE" id="PS00041">
    <property type="entry name" value="HTH_ARAC_FAMILY_1"/>
    <property type="match status" value="1"/>
</dbReference>
<dbReference type="EMBL" id="JAZBJQ010000004">
    <property type="protein sequence ID" value="MEE4583138.1"/>
    <property type="molecule type" value="Genomic_DNA"/>
</dbReference>
<dbReference type="InterPro" id="IPR018062">
    <property type="entry name" value="HTH_AraC-typ_CS"/>
</dbReference>
<dbReference type="Gene3D" id="1.10.10.60">
    <property type="entry name" value="Homeodomain-like"/>
    <property type="match status" value="1"/>
</dbReference>
<dbReference type="SMART" id="SM00342">
    <property type="entry name" value="HTH_ARAC"/>
    <property type="match status" value="1"/>
</dbReference>
<evidence type="ECO:0000313" key="5">
    <source>
        <dbReference type="EMBL" id="MEE4583138.1"/>
    </source>
</evidence>
<evidence type="ECO:0000313" key="6">
    <source>
        <dbReference type="Proteomes" id="UP001354649"/>
    </source>
</evidence>
<dbReference type="InterPro" id="IPR018060">
    <property type="entry name" value="HTH_AraC"/>
</dbReference>
<dbReference type="RefSeq" id="WP_236670115.1">
    <property type="nucleotide sequence ID" value="NZ_JBIBGG010000008.1"/>
</dbReference>
<evidence type="ECO:0000259" key="4">
    <source>
        <dbReference type="PROSITE" id="PS01124"/>
    </source>
</evidence>
<dbReference type="Pfam" id="PF12833">
    <property type="entry name" value="HTH_18"/>
    <property type="match status" value="1"/>
</dbReference>